<evidence type="ECO:0000256" key="2">
    <source>
        <dbReference type="ARBA" id="ARBA00008816"/>
    </source>
</evidence>
<dbReference type="PANTHER" id="PTHR10165">
    <property type="entry name" value="LIPID PHOSPHATE PHOSPHATASE"/>
    <property type="match status" value="1"/>
</dbReference>
<feature type="domain" description="Phosphatidic acid phosphatase type 2/haloperoxidase" evidence="7">
    <location>
        <begin position="100"/>
        <end position="245"/>
    </location>
</feature>
<dbReference type="GO" id="GO:0016020">
    <property type="term" value="C:membrane"/>
    <property type="evidence" value="ECO:0007669"/>
    <property type="project" value="UniProtKB-SubCell"/>
</dbReference>
<dbReference type="GO" id="GO:0006644">
    <property type="term" value="P:phospholipid metabolic process"/>
    <property type="evidence" value="ECO:0007669"/>
    <property type="project" value="InterPro"/>
</dbReference>
<feature type="transmembrane region" description="Helical" evidence="6">
    <location>
        <begin position="230"/>
        <end position="248"/>
    </location>
</feature>
<keyword evidence="4 6" id="KW-1133">Transmembrane helix</keyword>
<comment type="similarity">
    <text evidence="2">Belongs to the PA-phosphatase related phosphoesterase family.</text>
</comment>
<reference evidence="8" key="1">
    <citation type="submission" date="2023-03" db="EMBL/GenBank/DDBJ databases">
        <title>Massive genome expansion in bonnet fungi (Mycena s.s.) driven by repeated elements and novel gene families across ecological guilds.</title>
        <authorList>
            <consortium name="Lawrence Berkeley National Laboratory"/>
            <person name="Harder C.B."/>
            <person name="Miyauchi S."/>
            <person name="Viragh M."/>
            <person name="Kuo A."/>
            <person name="Thoen E."/>
            <person name="Andreopoulos B."/>
            <person name="Lu D."/>
            <person name="Skrede I."/>
            <person name="Drula E."/>
            <person name="Henrissat B."/>
            <person name="Morin E."/>
            <person name="Kohler A."/>
            <person name="Barry K."/>
            <person name="LaButti K."/>
            <person name="Morin E."/>
            <person name="Salamov A."/>
            <person name="Lipzen A."/>
            <person name="Mereny Z."/>
            <person name="Hegedus B."/>
            <person name="Baldrian P."/>
            <person name="Stursova M."/>
            <person name="Weitz H."/>
            <person name="Taylor A."/>
            <person name="Grigoriev I.V."/>
            <person name="Nagy L.G."/>
            <person name="Martin F."/>
            <person name="Kauserud H."/>
        </authorList>
    </citation>
    <scope>NUCLEOTIDE SEQUENCE</scope>
    <source>
        <strain evidence="8">CBHHK188m</strain>
    </source>
</reference>
<feature type="transmembrane region" description="Helical" evidence="6">
    <location>
        <begin position="164"/>
        <end position="187"/>
    </location>
</feature>
<evidence type="ECO:0000313" key="8">
    <source>
        <dbReference type="EMBL" id="KAJ7782011.1"/>
    </source>
</evidence>
<accession>A0AAD7KCZ2</accession>
<comment type="subcellular location">
    <subcellularLocation>
        <location evidence="1">Membrane</location>
        <topology evidence="1">Multi-pass membrane protein</topology>
    </subcellularLocation>
</comment>
<comment type="caution">
    <text evidence="8">The sequence shown here is derived from an EMBL/GenBank/DDBJ whole genome shotgun (WGS) entry which is preliminary data.</text>
</comment>
<dbReference type="Pfam" id="PF01569">
    <property type="entry name" value="PAP2"/>
    <property type="match status" value="1"/>
</dbReference>
<dbReference type="SMART" id="SM00014">
    <property type="entry name" value="acidPPc"/>
    <property type="match status" value="1"/>
</dbReference>
<keyword evidence="3 6" id="KW-0812">Transmembrane</keyword>
<evidence type="ECO:0000256" key="1">
    <source>
        <dbReference type="ARBA" id="ARBA00004141"/>
    </source>
</evidence>
<organism evidence="8 9">
    <name type="scientific">Mycena maculata</name>
    <dbReference type="NCBI Taxonomy" id="230809"/>
    <lineage>
        <taxon>Eukaryota</taxon>
        <taxon>Fungi</taxon>
        <taxon>Dikarya</taxon>
        <taxon>Basidiomycota</taxon>
        <taxon>Agaricomycotina</taxon>
        <taxon>Agaricomycetes</taxon>
        <taxon>Agaricomycetidae</taxon>
        <taxon>Agaricales</taxon>
        <taxon>Marasmiineae</taxon>
        <taxon>Mycenaceae</taxon>
        <taxon>Mycena</taxon>
    </lineage>
</organism>
<dbReference type="PANTHER" id="PTHR10165:SF35">
    <property type="entry name" value="RE23632P"/>
    <property type="match status" value="1"/>
</dbReference>
<name>A0AAD7KCZ2_9AGAR</name>
<dbReference type="InterPro" id="IPR036938">
    <property type="entry name" value="PAP2/HPO_sf"/>
</dbReference>
<protein>
    <submittedName>
        <fullName evidence="8">Lipid phosphate phosphatase 1</fullName>
    </submittedName>
</protein>
<dbReference type="SUPFAM" id="SSF48317">
    <property type="entry name" value="Acid phosphatase/Vanadium-dependent haloperoxidase"/>
    <property type="match status" value="1"/>
</dbReference>
<evidence type="ECO:0000256" key="6">
    <source>
        <dbReference type="SAM" id="Phobius"/>
    </source>
</evidence>
<feature type="transmembrane region" description="Helical" evidence="6">
    <location>
        <begin position="75"/>
        <end position="95"/>
    </location>
</feature>
<dbReference type="EMBL" id="JARJLG010000004">
    <property type="protein sequence ID" value="KAJ7782011.1"/>
    <property type="molecule type" value="Genomic_DNA"/>
</dbReference>
<keyword evidence="5 6" id="KW-0472">Membrane</keyword>
<keyword evidence="9" id="KW-1185">Reference proteome</keyword>
<feature type="transmembrane region" description="Helical" evidence="6">
    <location>
        <begin position="199"/>
        <end position="218"/>
    </location>
</feature>
<evidence type="ECO:0000256" key="4">
    <source>
        <dbReference type="ARBA" id="ARBA00022989"/>
    </source>
</evidence>
<dbReference type="GO" id="GO:0008195">
    <property type="term" value="F:phosphatidate phosphatase activity"/>
    <property type="evidence" value="ECO:0007669"/>
    <property type="project" value="TreeGrafter"/>
</dbReference>
<evidence type="ECO:0000259" key="7">
    <source>
        <dbReference type="SMART" id="SM00014"/>
    </source>
</evidence>
<dbReference type="Proteomes" id="UP001215280">
    <property type="component" value="Unassembled WGS sequence"/>
</dbReference>
<proteinExistence type="inferred from homology"/>
<dbReference type="AlphaFoldDB" id="A0AAD7KCZ2"/>
<dbReference type="CDD" id="cd03390">
    <property type="entry name" value="PAP2_containing_1_like"/>
    <property type="match status" value="1"/>
</dbReference>
<sequence>MASSLRAKVKGVFGNDALDWLDRSYLTDWVVVATFWLFSELANTLPVFERDFYVTDPVINHPHRKSQIGGTLNHFIALLVPAIIVVGVSLFRLSFVTLHHGVLALLAGRGMARVSTNVLKARVGRLRPDFLARCKWDGLAKKCAGKAADILDGRRSFPSGHSSAAFAGMTFLSFWLAGQTAAWCFHAPLPAASFRSSRLGRFSLALVPLWWATFVAVTRLEDYRHHKEDVIAGGIIGVVCASISYLAFWPSPFAPRNFASYDYGQPRLPHTEEDRRRQTAADFELTRLEEDDMDV</sequence>
<evidence type="ECO:0000256" key="3">
    <source>
        <dbReference type="ARBA" id="ARBA00022692"/>
    </source>
</evidence>
<dbReference type="Gene3D" id="1.20.144.10">
    <property type="entry name" value="Phosphatidic acid phosphatase type 2/haloperoxidase"/>
    <property type="match status" value="1"/>
</dbReference>
<gene>
    <name evidence="8" type="ORF">DFH07DRAFT_792304</name>
</gene>
<dbReference type="GO" id="GO:0046839">
    <property type="term" value="P:phospholipid dephosphorylation"/>
    <property type="evidence" value="ECO:0007669"/>
    <property type="project" value="TreeGrafter"/>
</dbReference>
<evidence type="ECO:0000256" key="5">
    <source>
        <dbReference type="ARBA" id="ARBA00023136"/>
    </source>
</evidence>
<dbReference type="InterPro" id="IPR043216">
    <property type="entry name" value="PAP-like"/>
</dbReference>
<dbReference type="InterPro" id="IPR000326">
    <property type="entry name" value="PAP2/HPO"/>
</dbReference>
<evidence type="ECO:0000313" key="9">
    <source>
        <dbReference type="Proteomes" id="UP001215280"/>
    </source>
</evidence>